<sequence length="819" mass="93596">MSTAKPVGSATAYNPELDKYVDLYGPPIGSCSSSCTECNAQYRTLDLQPIDRLAYAEALSVYEAKTIAKSYADAIKDDLKYLHRMVAVHGNTIINRWRKKSRDKRTKTLQTAFPRMFPTKWNLVHVHYDYADITWQPMREFREALLVPWLNLETLRDDPYKLLALLHARTKYSPEQWVAFDNHLMRASWETGALRTEYADCCVGFYGSNYGDITPWNTTKVHQMDIIGFPRGRLILEAQSIVLKTLRGTVEDLLLGVDTESSSSKWYMLVDSNFRGASGSIAWSNFSDRAFTAPIFDLDRLLNISRAAFHEAEDHLWLLQTDPVYLQYRAKLARQGWLSKDTGDRFLPNSSWMLCYKAFTTMQRWSWVVDEFEHAQAQHNKFRDNINGGEDLPRKYSLALACLELLLINLLRQRVKKLGECLPCFKGFSEDYKISDTGSAFSAKLNTDRFPTSKAMFYGDPLHWCIVQMTADPEDANNYDASMLLEFLTDWLNKDTTTAQDKQQLEPQISEILSEFATTYELLAAVRQHRPLFKPTDIDTARIEGRERLAWRGAPDEERLQGTERLAELLKIVELTPFPKGKRDAAWLSKADEVTSNASALWAHVRTIHASILKKHKFSTEKDYEHDMTMFSYDSAPEHLLALKLQRESILQPKKPVQQPIAVDSNWDLTHANEDLSTLNNSNRSKEKTKTRPEQQTSSQLEASGVESGDDPSRENPHQTVHIKSSNLPILSRMFPNKVEEYAAKPLDWRTFVTVMDDAGFAAMESGGSAVTFLNTVNGGRIVFHKPHPTAKVEQFMLQAWGKRLGKWFGWTRGSFVVT</sequence>
<keyword evidence="3" id="KW-1185">Reference proteome</keyword>
<feature type="compositionally biased region" description="Basic and acidic residues" evidence="1">
    <location>
        <begin position="684"/>
        <end position="693"/>
    </location>
</feature>
<accession>A0A4Z1IRV5</accession>
<dbReference type="AlphaFoldDB" id="A0A4Z1IRV5"/>
<dbReference type="PANTHER" id="PTHR40788">
    <property type="entry name" value="CLR5 DOMAIN-CONTAINING PROTEIN-RELATED"/>
    <property type="match status" value="1"/>
</dbReference>
<reference evidence="2 3" key="1">
    <citation type="submission" date="2017-12" db="EMBL/GenBank/DDBJ databases">
        <title>Comparative genomics of Botrytis spp.</title>
        <authorList>
            <person name="Valero-Jimenez C.A."/>
            <person name="Tapia P."/>
            <person name="Veloso J."/>
            <person name="Silva-Moreno E."/>
            <person name="Staats M."/>
            <person name="Valdes J.H."/>
            <person name="Van Kan J.A.L."/>
        </authorList>
    </citation>
    <scope>NUCLEOTIDE SEQUENCE [LARGE SCALE GENOMIC DNA]</scope>
    <source>
        <strain evidence="2 3">Be9601</strain>
    </source>
</reference>
<proteinExistence type="predicted"/>
<comment type="caution">
    <text evidence="2">The sequence shown here is derived from an EMBL/GenBank/DDBJ whole genome shotgun (WGS) entry which is preliminary data.</text>
</comment>
<evidence type="ECO:0000313" key="3">
    <source>
        <dbReference type="Proteomes" id="UP000297229"/>
    </source>
</evidence>
<organism evidence="2 3">
    <name type="scientific">Botrytis elliptica</name>
    <dbReference type="NCBI Taxonomy" id="278938"/>
    <lineage>
        <taxon>Eukaryota</taxon>
        <taxon>Fungi</taxon>
        <taxon>Dikarya</taxon>
        <taxon>Ascomycota</taxon>
        <taxon>Pezizomycotina</taxon>
        <taxon>Leotiomycetes</taxon>
        <taxon>Helotiales</taxon>
        <taxon>Sclerotiniaceae</taxon>
        <taxon>Botrytis</taxon>
    </lineage>
</organism>
<dbReference type="STRING" id="278938.A0A4Z1IRV5"/>
<dbReference type="PANTHER" id="PTHR40788:SF1">
    <property type="entry name" value="IPA PROTEIN"/>
    <property type="match status" value="1"/>
</dbReference>
<protein>
    <submittedName>
        <fullName evidence="2">Uncharacterized protein</fullName>
    </submittedName>
</protein>
<dbReference type="Proteomes" id="UP000297229">
    <property type="component" value="Unassembled WGS sequence"/>
</dbReference>
<gene>
    <name evidence="2" type="ORF">BELL_1055g00030</name>
</gene>
<evidence type="ECO:0000256" key="1">
    <source>
        <dbReference type="SAM" id="MobiDB-lite"/>
    </source>
</evidence>
<dbReference type="EMBL" id="PQXM01001053">
    <property type="protein sequence ID" value="TGO64076.1"/>
    <property type="molecule type" value="Genomic_DNA"/>
</dbReference>
<name>A0A4Z1IRV5_9HELO</name>
<evidence type="ECO:0000313" key="2">
    <source>
        <dbReference type="EMBL" id="TGO64076.1"/>
    </source>
</evidence>
<feature type="region of interest" description="Disordered" evidence="1">
    <location>
        <begin position="673"/>
        <end position="723"/>
    </location>
</feature>